<dbReference type="SUPFAM" id="SSF47240">
    <property type="entry name" value="Ferritin-like"/>
    <property type="match status" value="1"/>
</dbReference>
<evidence type="ECO:0000256" key="2">
    <source>
        <dbReference type="ARBA" id="ARBA00022434"/>
    </source>
</evidence>
<dbReference type="InterPro" id="IPR009078">
    <property type="entry name" value="Ferritin-like_SF"/>
</dbReference>
<evidence type="ECO:0000256" key="4">
    <source>
        <dbReference type="ARBA" id="ARBA00023002"/>
    </source>
</evidence>
<dbReference type="InterPro" id="IPR008331">
    <property type="entry name" value="Ferritin_DPS_dom"/>
</dbReference>
<evidence type="ECO:0000313" key="8">
    <source>
        <dbReference type="EMBL" id="KGN93321.1"/>
    </source>
</evidence>
<dbReference type="Proteomes" id="UP000030101">
    <property type="component" value="Unassembled WGS sequence"/>
</dbReference>
<evidence type="ECO:0000259" key="7">
    <source>
        <dbReference type="PROSITE" id="PS50905"/>
    </source>
</evidence>
<dbReference type="InterPro" id="IPR012347">
    <property type="entry name" value="Ferritin-like"/>
</dbReference>
<evidence type="ECO:0000256" key="6">
    <source>
        <dbReference type="RuleBase" id="RU361145"/>
    </source>
</evidence>
<feature type="domain" description="Ferritin-like diiron" evidence="7">
    <location>
        <begin position="1"/>
        <end position="145"/>
    </location>
</feature>
<dbReference type="EMBL" id="JQZV01000003">
    <property type="protein sequence ID" value="KGN93321.1"/>
    <property type="molecule type" value="Genomic_DNA"/>
</dbReference>
<comment type="catalytic activity">
    <reaction evidence="6">
        <text>4 Fe(2+) + O2 + 6 H2O = 4 iron(III) oxide-hydroxide + 12 H(+)</text>
        <dbReference type="Rhea" id="RHEA:11972"/>
        <dbReference type="ChEBI" id="CHEBI:15377"/>
        <dbReference type="ChEBI" id="CHEBI:15378"/>
        <dbReference type="ChEBI" id="CHEBI:15379"/>
        <dbReference type="ChEBI" id="CHEBI:29033"/>
        <dbReference type="ChEBI" id="CHEBI:78619"/>
        <dbReference type="EC" id="1.16.3.2"/>
    </reaction>
</comment>
<name>A0ABR4XMJ1_9PORP</name>
<dbReference type="CDD" id="cd01055">
    <property type="entry name" value="Nonheme_Ferritin"/>
    <property type="match status" value="1"/>
</dbReference>
<dbReference type="PROSITE" id="PS50905">
    <property type="entry name" value="FERRITIN_LIKE"/>
    <property type="match status" value="1"/>
</dbReference>
<gene>
    <name evidence="8" type="ORF">HQ43_01360</name>
</gene>
<comment type="caution">
    <text evidence="8">The sequence shown here is derived from an EMBL/GenBank/DDBJ whole genome shotgun (WGS) entry which is preliminary data.</text>
</comment>
<dbReference type="InterPro" id="IPR001519">
    <property type="entry name" value="Ferritin"/>
</dbReference>
<protein>
    <recommendedName>
        <fullName evidence="6">Ferritin</fullName>
        <ecNumber evidence="6">1.16.3.2</ecNumber>
    </recommendedName>
</protein>
<accession>A0ABR4XMJ1</accession>
<sequence length="161" mass="18352">MIPKTLKQAIDEQIKLELNASHIYLSMSIYLSNEGWSGFAKWFAKQADEEYQHAITMIRYVLSRGEMPILAGVEAPESDFKSVLHTFEKSYEHECNVSKAINNIVTIAIKETDYATENFFRTFVDEQVEEEETVADIINKLKLIDKNPAGLMTLDSQLGAR</sequence>
<comment type="subcellular location">
    <subcellularLocation>
        <location evidence="6">Cytoplasm</location>
    </subcellularLocation>
</comment>
<keyword evidence="6" id="KW-0963">Cytoplasm</keyword>
<dbReference type="PANTHER" id="PTHR11431:SF127">
    <property type="entry name" value="BACTERIAL NON-HEME FERRITIN"/>
    <property type="match status" value="1"/>
</dbReference>
<evidence type="ECO:0000256" key="3">
    <source>
        <dbReference type="ARBA" id="ARBA00022723"/>
    </source>
</evidence>
<dbReference type="InterPro" id="IPR041719">
    <property type="entry name" value="Ferritin_prok"/>
</dbReference>
<dbReference type="Pfam" id="PF00210">
    <property type="entry name" value="Ferritin"/>
    <property type="match status" value="1"/>
</dbReference>
<evidence type="ECO:0000256" key="1">
    <source>
        <dbReference type="ARBA" id="ARBA00006950"/>
    </source>
</evidence>
<comment type="similarity">
    <text evidence="1 6">Belongs to the ferritin family. Prokaryotic subfamily.</text>
</comment>
<proteinExistence type="inferred from homology"/>
<dbReference type="PANTHER" id="PTHR11431">
    <property type="entry name" value="FERRITIN"/>
    <property type="match status" value="1"/>
</dbReference>
<keyword evidence="9" id="KW-1185">Reference proteome</keyword>
<organism evidence="8 9">
    <name type="scientific">Porphyromonas canoris</name>
    <dbReference type="NCBI Taxonomy" id="36875"/>
    <lineage>
        <taxon>Bacteria</taxon>
        <taxon>Pseudomonadati</taxon>
        <taxon>Bacteroidota</taxon>
        <taxon>Bacteroidia</taxon>
        <taxon>Bacteroidales</taxon>
        <taxon>Porphyromonadaceae</taxon>
        <taxon>Porphyromonas</taxon>
    </lineage>
</organism>
<comment type="function">
    <text evidence="6">Iron-storage protein.</text>
</comment>
<keyword evidence="2 6" id="KW-0409">Iron storage</keyword>
<reference evidence="8 9" key="1">
    <citation type="submission" date="2014-08" db="EMBL/GenBank/DDBJ databases">
        <title>Porphyromonas canoris strain:OH2762 Genome sequencing.</title>
        <authorList>
            <person name="Wallis C."/>
            <person name="Deusch O."/>
            <person name="O'Flynn C."/>
            <person name="Davis I."/>
            <person name="Jospin G."/>
            <person name="Darling A.E."/>
            <person name="Coil D.A."/>
            <person name="Alexiev A."/>
            <person name="Horsfall A."/>
            <person name="Kirkwood N."/>
            <person name="Harris S."/>
            <person name="Eisen J.A."/>
        </authorList>
    </citation>
    <scope>NUCLEOTIDE SEQUENCE [LARGE SCALE GENOMIC DNA]</scope>
    <source>
        <strain evidence="9">COT-108 OH2762</strain>
    </source>
</reference>
<dbReference type="InterPro" id="IPR009040">
    <property type="entry name" value="Ferritin-like_diiron"/>
</dbReference>
<keyword evidence="4" id="KW-0560">Oxidoreductase</keyword>
<keyword evidence="5 6" id="KW-0408">Iron</keyword>
<evidence type="ECO:0000313" key="9">
    <source>
        <dbReference type="Proteomes" id="UP000030101"/>
    </source>
</evidence>
<keyword evidence="3 6" id="KW-0479">Metal-binding</keyword>
<evidence type="ECO:0000256" key="5">
    <source>
        <dbReference type="ARBA" id="ARBA00023004"/>
    </source>
</evidence>
<dbReference type="RefSeq" id="WP_036788711.1">
    <property type="nucleotide sequence ID" value="NZ_JQZV01000003.1"/>
</dbReference>
<dbReference type="Gene3D" id="1.20.1260.10">
    <property type="match status" value="1"/>
</dbReference>
<dbReference type="EC" id="1.16.3.2" evidence="6"/>